<feature type="compositionally biased region" description="Low complexity" evidence="1">
    <location>
        <begin position="158"/>
        <end position="168"/>
    </location>
</feature>
<dbReference type="AlphaFoldDB" id="A0A453Q560"/>
<feature type="compositionally biased region" description="Low complexity" evidence="1">
    <location>
        <begin position="54"/>
        <end position="66"/>
    </location>
</feature>
<sequence length="203" mass="21237">MVDEYHHRMGAAAADFRRDLEDLVCDHLGGCYSPPPSSSSSLCSAAAGALARRALLPPPDVAGARAPPRRRRPALRPRAVPGHARPPPRARAPDRPPPHHVHGQPHGRRRHCHGGVARRDGEAEGQARQGVGADGQPAARRPRGLAQGGADRRGEGQARGASPAPRPAGAHRCHHSDVPGASARAAGAIRVPHCVTVPPAQPQ</sequence>
<dbReference type="EnsemblPlants" id="AET6Gv20979500.8">
    <property type="protein sequence ID" value="AET6Gv20979500.8"/>
    <property type="gene ID" value="AET6Gv20979500"/>
</dbReference>
<organism evidence="2 3">
    <name type="scientific">Aegilops tauschii subsp. strangulata</name>
    <name type="common">Goatgrass</name>
    <dbReference type="NCBI Taxonomy" id="200361"/>
    <lineage>
        <taxon>Eukaryota</taxon>
        <taxon>Viridiplantae</taxon>
        <taxon>Streptophyta</taxon>
        <taxon>Embryophyta</taxon>
        <taxon>Tracheophyta</taxon>
        <taxon>Spermatophyta</taxon>
        <taxon>Magnoliopsida</taxon>
        <taxon>Liliopsida</taxon>
        <taxon>Poales</taxon>
        <taxon>Poaceae</taxon>
        <taxon>BOP clade</taxon>
        <taxon>Pooideae</taxon>
        <taxon>Triticodae</taxon>
        <taxon>Triticeae</taxon>
        <taxon>Triticinae</taxon>
        <taxon>Aegilops</taxon>
    </lineage>
</organism>
<dbReference type="Gramene" id="AET6Gv20979500.8">
    <property type="protein sequence ID" value="AET6Gv20979500.8"/>
    <property type="gene ID" value="AET6Gv20979500"/>
</dbReference>
<evidence type="ECO:0000313" key="2">
    <source>
        <dbReference type="EnsemblPlants" id="AET6Gv20979500.8"/>
    </source>
</evidence>
<evidence type="ECO:0000313" key="3">
    <source>
        <dbReference type="Proteomes" id="UP000015105"/>
    </source>
</evidence>
<reference evidence="2" key="3">
    <citation type="journal article" date="2017" name="Nature">
        <title>Genome sequence of the progenitor of the wheat D genome Aegilops tauschii.</title>
        <authorList>
            <person name="Luo M.C."/>
            <person name="Gu Y.Q."/>
            <person name="Puiu D."/>
            <person name="Wang H."/>
            <person name="Twardziok S.O."/>
            <person name="Deal K.R."/>
            <person name="Huo N."/>
            <person name="Zhu T."/>
            <person name="Wang L."/>
            <person name="Wang Y."/>
            <person name="McGuire P.E."/>
            <person name="Liu S."/>
            <person name="Long H."/>
            <person name="Ramasamy R.K."/>
            <person name="Rodriguez J.C."/>
            <person name="Van S.L."/>
            <person name="Yuan L."/>
            <person name="Wang Z."/>
            <person name="Xia Z."/>
            <person name="Xiao L."/>
            <person name="Anderson O.D."/>
            <person name="Ouyang S."/>
            <person name="Liang Y."/>
            <person name="Zimin A.V."/>
            <person name="Pertea G."/>
            <person name="Qi P."/>
            <person name="Bennetzen J.L."/>
            <person name="Dai X."/>
            <person name="Dawson M.W."/>
            <person name="Muller H.G."/>
            <person name="Kugler K."/>
            <person name="Rivarola-Duarte L."/>
            <person name="Spannagl M."/>
            <person name="Mayer K.F.X."/>
            <person name="Lu F.H."/>
            <person name="Bevan M.W."/>
            <person name="Leroy P."/>
            <person name="Li P."/>
            <person name="You F.M."/>
            <person name="Sun Q."/>
            <person name="Liu Z."/>
            <person name="Lyons E."/>
            <person name="Wicker T."/>
            <person name="Salzberg S.L."/>
            <person name="Devos K.M."/>
            <person name="Dvorak J."/>
        </authorList>
    </citation>
    <scope>NUCLEOTIDE SEQUENCE [LARGE SCALE GENOMIC DNA]</scope>
    <source>
        <strain evidence="2">cv. AL8/78</strain>
    </source>
</reference>
<keyword evidence="3" id="KW-1185">Reference proteome</keyword>
<reference evidence="3" key="1">
    <citation type="journal article" date="2014" name="Science">
        <title>Ancient hybridizations among the ancestral genomes of bread wheat.</title>
        <authorList>
            <consortium name="International Wheat Genome Sequencing Consortium,"/>
            <person name="Marcussen T."/>
            <person name="Sandve S.R."/>
            <person name="Heier L."/>
            <person name="Spannagl M."/>
            <person name="Pfeifer M."/>
            <person name="Jakobsen K.S."/>
            <person name="Wulff B.B."/>
            <person name="Steuernagel B."/>
            <person name="Mayer K.F."/>
            <person name="Olsen O.A."/>
        </authorList>
    </citation>
    <scope>NUCLEOTIDE SEQUENCE [LARGE SCALE GENOMIC DNA]</scope>
    <source>
        <strain evidence="3">cv. AL8/78</strain>
    </source>
</reference>
<evidence type="ECO:0000256" key="1">
    <source>
        <dbReference type="SAM" id="MobiDB-lite"/>
    </source>
</evidence>
<dbReference type="Proteomes" id="UP000015105">
    <property type="component" value="Chromosome 6D"/>
</dbReference>
<protein>
    <submittedName>
        <fullName evidence="2">Uncharacterized protein</fullName>
    </submittedName>
</protein>
<name>A0A453Q560_AEGTS</name>
<reference evidence="2" key="5">
    <citation type="journal article" date="2021" name="G3 (Bethesda)">
        <title>Aegilops tauschii genome assembly Aet v5.0 features greater sequence contiguity and improved annotation.</title>
        <authorList>
            <person name="Wang L."/>
            <person name="Zhu T."/>
            <person name="Rodriguez J.C."/>
            <person name="Deal K.R."/>
            <person name="Dubcovsky J."/>
            <person name="McGuire P.E."/>
            <person name="Lux T."/>
            <person name="Spannagl M."/>
            <person name="Mayer K.F.X."/>
            <person name="Baldrich P."/>
            <person name="Meyers B.C."/>
            <person name="Huo N."/>
            <person name="Gu Y.Q."/>
            <person name="Zhou H."/>
            <person name="Devos K.M."/>
            <person name="Bennetzen J.L."/>
            <person name="Unver T."/>
            <person name="Budak H."/>
            <person name="Gulick P.J."/>
            <person name="Galiba G."/>
            <person name="Kalapos B."/>
            <person name="Nelson D.R."/>
            <person name="Li P."/>
            <person name="You F.M."/>
            <person name="Luo M.C."/>
            <person name="Dvorak J."/>
        </authorList>
    </citation>
    <scope>NUCLEOTIDE SEQUENCE [LARGE SCALE GENOMIC DNA]</scope>
    <source>
        <strain evidence="2">cv. AL8/78</strain>
    </source>
</reference>
<reference evidence="2" key="4">
    <citation type="submission" date="2019-03" db="UniProtKB">
        <authorList>
            <consortium name="EnsemblPlants"/>
        </authorList>
    </citation>
    <scope>IDENTIFICATION</scope>
</reference>
<feature type="compositionally biased region" description="Basic residues" evidence="1">
    <location>
        <begin position="98"/>
        <end position="113"/>
    </location>
</feature>
<accession>A0A453Q560</accession>
<feature type="region of interest" description="Disordered" evidence="1">
    <location>
        <begin position="54"/>
        <end position="185"/>
    </location>
</feature>
<reference evidence="3" key="2">
    <citation type="journal article" date="2017" name="Nat. Plants">
        <title>The Aegilops tauschii genome reveals multiple impacts of transposons.</title>
        <authorList>
            <person name="Zhao G."/>
            <person name="Zou C."/>
            <person name="Li K."/>
            <person name="Wang K."/>
            <person name="Li T."/>
            <person name="Gao L."/>
            <person name="Zhang X."/>
            <person name="Wang H."/>
            <person name="Yang Z."/>
            <person name="Liu X."/>
            <person name="Jiang W."/>
            <person name="Mao L."/>
            <person name="Kong X."/>
            <person name="Jiao Y."/>
            <person name="Jia J."/>
        </authorList>
    </citation>
    <scope>NUCLEOTIDE SEQUENCE [LARGE SCALE GENOMIC DNA]</scope>
    <source>
        <strain evidence="3">cv. AL8/78</strain>
    </source>
</reference>
<proteinExistence type="predicted"/>